<dbReference type="InterPro" id="IPR016032">
    <property type="entry name" value="Sig_transdc_resp-reg_C-effctor"/>
</dbReference>
<evidence type="ECO:0000256" key="2">
    <source>
        <dbReference type="ARBA" id="ARBA00023125"/>
    </source>
</evidence>
<dbReference type="RefSeq" id="WP_136410670.1">
    <property type="nucleotide sequence ID" value="NZ_CP039393.1"/>
</dbReference>
<protein>
    <submittedName>
        <fullName evidence="5">Response regulator transcription factor</fullName>
    </submittedName>
</protein>
<dbReference type="Pfam" id="PF00196">
    <property type="entry name" value="GerE"/>
    <property type="match status" value="1"/>
</dbReference>
<dbReference type="Proteomes" id="UP000297031">
    <property type="component" value="Chromosome"/>
</dbReference>
<reference evidence="5 6" key="1">
    <citation type="submission" date="2019-02" db="EMBL/GenBank/DDBJ databases">
        <title>Isolation and identification of novel species under the genus Muribaculum.</title>
        <authorList>
            <person name="Miyake S."/>
            <person name="Ding Y."/>
            <person name="Low A."/>
            <person name="Soh M."/>
            <person name="Seedorf H."/>
        </authorList>
    </citation>
    <scope>NUCLEOTIDE SEQUENCE [LARGE SCALE GENOMIC DNA]</scope>
    <source>
        <strain evidence="5 6">TLL-A4</strain>
    </source>
</reference>
<dbReference type="SUPFAM" id="SSF46894">
    <property type="entry name" value="C-terminal effector domain of the bipartite response regulators"/>
    <property type="match status" value="1"/>
</dbReference>
<proteinExistence type="predicted"/>
<dbReference type="PANTHER" id="PTHR44688:SF16">
    <property type="entry name" value="DNA-BINDING TRANSCRIPTIONAL ACTIVATOR DEVR_DOSR"/>
    <property type="match status" value="1"/>
</dbReference>
<dbReference type="OrthoDB" id="9797341at2"/>
<dbReference type="PRINTS" id="PR00038">
    <property type="entry name" value="HTHLUXR"/>
</dbReference>
<dbReference type="GO" id="GO:0003677">
    <property type="term" value="F:DNA binding"/>
    <property type="evidence" value="ECO:0007669"/>
    <property type="project" value="UniProtKB-KW"/>
</dbReference>
<keyword evidence="1" id="KW-0805">Transcription regulation</keyword>
<dbReference type="PROSITE" id="PS50043">
    <property type="entry name" value="HTH_LUXR_2"/>
    <property type="match status" value="1"/>
</dbReference>
<organism evidence="5 6">
    <name type="scientific">Muribaculum gordoncarteri</name>
    <dbReference type="NCBI Taxonomy" id="2530390"/>
    <lineage>
        <taxon>Bacteria</taxon>
        <taxon>Pseudomonadati</taxon>
        <taxon>Bacteroidota</taxon>
        <taxon>Bacteroidia</taxon>
        <taxon>Bacteroidales</taxon>
        <taxon>Muribaculaceae</taxon>
        <taxon>Muribaculum</taxon>
    </lineage>
</organism>
<dbReference type="Gene3D" id="1.10.10.10">
    <property type="entry name" value="Winged helix-like DNA-binding domain superfamily/Winged helix DNA-binding domain"/>
    <property type="match status" value="1"/>
</dbReference>
<dbReference type="EMBL" id="CP039393">
    <property type="protein sequence ID" value="QCD36132.1"/>
    <property type="molecule type" value="Genomic_DNA"/>
</dbReference>
<accession>A0A4P7VK78</accession>
<name>A0A4P7VK78_9BACT</name>
<dbReference type="InterPro" id="IPR000792">
    <property type="entry name" value="Tscrpt_reg_LuxR_C"/>
</dbReference>
<evidence type="ECO:0000313" key="5">
    <source>
        <dbReference type="EMBL" id="QCD36132.1"/>
    </source>
</evidence>
<evidence type="ECO:0000259" key="4">
    <source>
        <dbReference type="PROSITE" id="PS50043"/>
    </source>
</evidence>
<dbReference type="PROSITE" id="PS00622">
    <property type="entry name" value="HTH_LUXR_1"/>
    <property type="match status" value="1"/>
</dbReference>
<keyword evidence="2" id="KW-0238">DNA-binding</keyword>
<gene>
    <name evidence="5" type="ORF">E7746_09690</name>
</gene>
<evidence type="ECO:0000256" key="1">
    <source>
        <dbReference type="ARBA" id="ARBA00023015"/>
    </source>
</evidence>
<evidence type="ECO:0000313" key="6">
    <source>
        <dbReference type="Proteomes" id="UP000297031"/>
    </source>
</evidence>
<keyword evidence="3" id="KW-0804">Transcription</keyword>
<dbReference type="KEGG" id="mgod:E7746_09690"/>
<dbReference type="PANTHER" id="PTHR44688">
    <property type="entry name" value="DNA-BINDING TRANSCRIPTIONAL ACTIVATOR DEVR_DOSR"/>
    <property type="match status" value="1"/>
</dbReference>
<dbReference type="GO" id="GO:0006355">
    <property type="term" value="P:regulation of DNA-templated transcription"/>
    <property type="evidence" value="ECO:0007669"/>
    <property type="project" value="InterPro"/>
</dbReference>
<feature type="domain" description="HTH luxR-type" evidence="4">
    <location>
        <begin position="102"/>
        <end position="167"/>
    </location>
</feature>
<dbReference type="CDD" id="cd06170">
    <property type="entry name" value="LuxR_C_like"/>
    <property type="match status" value="1"/>
</dbReference>
<evidence type="ECO:0000256" key="3">
    <source>
        <dbReference type="ARBA" id="ARBA00023163"/>
    </source>
</evidence>
<dbReference type="InterPro" id="IPR036388">
    <property type="entry name" value="WH-like_DNA-bd_sf"/>
</dbReference>
<dbReference type="AlphaFoldDB" id="A0A4P7VK78"/>
<keyword evidence="6" id="KW-1185">Reference proteome</keyword>
<sequence length="182" mass="19941">MTVNIVLDSTLCALGLKYILSEYFDINANIIADNSTPEAGDTSSVLYIVTPARYCANLDFFIARRSRCIVTGTAEGMLDPAADESQIVDRLRQLLKSHDNSQSGQAATLSQREVEVLRLVALGLINKEIADRLNISFNTVLSHRKNITAKLGIKSVPGLSVYAMMNGYISEADLNNKTNQSR</sequence>
<dbReference type="SMART" id="SM00421">
    <property type="entry name" value="HTH_LUXR"/>
    <property type="match status" value="1"/>
</dbReference>